<name>A0A1I8JSK8_ANOAL</name>
<dbReference type="VEuPathDB" id="VectorBase:AALB015782"/>
<organism evidence="1 2">
    <name type="scientific">Anopheles albimanus</name>
    <name type="common">New world malaria mosquito</name>
    <dbReference type="NCBI Taxonomy" id="7167"/>
    <lineage>
        <taxon>Eukaryota</taxon>
        <taxon>Metazoa</taxon>
        <taxon>Ecdysozoa</taxon>
        <taxon>Arthropoda</taxon>
        <taxon>Hexapoda</taxon>
        <taxon>Insecta</taxon>
        <taxon>Pterygota</taxon>
        <taxon>Neoptera</taxon>
        <taxon>Endopterygota</taxon>
        <taxon>Diptera</taxon>
        <taxon>Nematocera</taxon>
        <taxon>Culicoidea</taxon>
        <taxon>Culicidae</taxon>
        <taxon>Anophelinae</taxon>
        <taxon>Anopheles</taxon>
    </lineage>
</organism>
<evidence type="ECO:0000313" key="2">
    <source>
        <dbReference type="Proteomes" id="UP000069272"/>
    </source>
</evidence>
<evidence type="ECO:0000313" key="1">
    <source>
        <dbReference type="EnsemblMetazoa" id="AALB015782-PA"/>
    </source>
</evidence>
<accession>A0A1I8JSK8</accession>
<dbReference type="VEuPathDB" id="VectorBase:AALB20_030912"/>
<evidence type="ECO:0008006" key="3">
    <source>
        <dbReference type="Google" id="ProtNLM"/>
    </source>
</evidence>
<sequence>MKALQLSILLCFTICWLLPSSDAGRLASMQVVQRLKELEPKHAEIKYQIINYVSTAKFNVVHQADSFYRRVFALKEGSLTASILLEDELLYQLDHQLASADRSCLGMLRTIVDNNMNVAGVGFTNCVNNVETELDRALERAHKALQLDESEIFYQRLLDVFDGENIMAGPDAILAKLQNKANAIDGYSKDYITDIVVVVDTFASTLEAMRRNYEQCVNKNERILRTTYEVSKSQLTEICLGSIVP</sequence>
<reference evidence="1" key="2">
    <citation type="submission" date="2022-08" db="UniProtKB">
        <authorList>
            <consortium name="EnsemblMetazoa"/>
        </authorList>
    </citation>
    <scope>IDENTIFICATION</scope>
    <source>
        <strain evidence="1">STECLA/ALBI9_A</strain>
    </source>
</reference>
<protein>
    <recommendedName>
        <fullName evidence="3">Protein TsetseEP domain-containing protein</fullName>
    </recommendedName>
</protein>
<dbReference type="EnsemblMetazoa" id="AALB015782-RA">
    <property type="protein sequence ID" value="AALB015782-PA"/>
    <property type="gene ID" value="AALB015782"/>
</dbReference>
<proteinExistence type="predicted"/>
<reference evidence="1 2" key="1">
    <citation type="journal article" date="2017" name="G3 (Bethesda)">
        <title>The Physical Genome Mapping of Anopheles albimanus Corrected Scaffold Misassemblies and Identified Interarm Rearrangements in Genus Anopheles.</title>
        <authorList>
            <person name="Artemov G.N."/>
            <person name="Peery A.N."/>
            <person name="Jiang X."/>
            <person name="Tu Z."/>
            <person name="Stegniy V.N."/>
            <person name="Sharakhova M.V."/>
            <person name="Sharakhov I.V."/>
        </authorList>
    </citation>
    <scope>NUCLEOTIDE SEQUENCE [LARGE SCALE GENOMIC DNA]</scope>
    <source>
        <strain evidence="1 2">ALBI9_A</strain>
    </source>
</reference>
<dbReference type="Proteomes" id="UP000069272">
    <property type="component" value="Chromosome 2L"/>
</dbReference>
<keyword evidence="2" id="KW-1185">Reference proteome</keyword>
<dbReference type="AlphaFoldDB" id="A0A1I8JSK8"/>